<gene>
    <name evidence="2" type="ORF">BV898_16770</name>
</gene>
<dbReference type="OrthoDB" id="6119954at2759"/>
<evidence type="ECO:0000259" key="1">
    <source>
        <dbReference type="Pfam" id="PF07687"/>
    </source>
</evidence>
<dbReference type="AlphaFoldDB" id="A0A9X6RLY9"/>
<dbReference type="PANTHER" id="PTHR30575:SF0">
    <property type="entry name" value="XAA-ARG DIPEPTIDASE"/>
    <property type="match status" value="1"/>
</dbReference>
<dbReference type="InterPro" id="IPR002933">
    <property type="entry name" value="Peptidase_M20"/>
</dbReference>
<dbReference type="Gene3D" id="3.30.70.360">
    <property type="match status" value="1"/>
</dbReference>
<dbReference type="PANTHER" id="PTHR30575">
    <property type="entry name" value="PEPTIDASE M20"/>
    <property type="match status" value="1"/>
</dbReference>
<comment type="caution">
    <text evidence="2">The sequence shown here is derived from an EMBL/GenBank/DDBJ whole genome shotgun (WGS) entry which is preliminary data.</text>
</comment>
<dbReference type="InterPro" id="IPR052030">
    <property type="entry name" value="Peptidase_M20/M20A_hydrolases"/>
</dbReference>
<feature type="domain" description="Peptidase M20 dimerisation" evidence="1">
    <location>
        <begin position="62"/>
        <end position="160"/>
    </location>
</feature>
<keyword evidence="3" id="KW-1185">Reference proteome</keyword>
<dbReference type="InterPro" id="IPR011650">
    <property type="entry name" value="Peptidase_M20_dimer"/>
</dbReference>
<dbReference type="EMBL" id="MTYJ01000262">
    <property type="protein sequence ID" value="OWA52312.1"/>
    <property type="molecule type" value="Genomic_DNA"/>
</dbReference>
<reference evidence="3" key="1">
    <citation type="submission" date="2017-01" db="EMBL/GenBank/DDBJ databases">
        <title>Comparative genomics of anhydrobiosis in the tardigrade Hypsibius dujardini.</title>
        <authorList>
            <person name="Yoshida Y."/>
            <person name="Koutsovoulos G."/>
            <person name="Laetsch D."/>
            <person name="Stevens L."/>
            <person name="Kumar S."/>
            <person name="Horikawa D."/>
            <person name="Ishino K."/>
            <person name="Komine S."/>
            <person name="Tomita M."/>
            <person name="Blaxter M."/>
            <person name="Arakawa K."/>
        </authorList>
    </citation>
    <scope>NUCLEOTIDE SEQUENCE [LARGE SCALE GENOMIC DNA]</scope>
    <source>
        <strain evidence="3">Z151</strain>
    </source>
</reference>
<dbReference type="Proteomes" id="UP000192578">
    <property type="component" value="Unassembled WGS sequence"/>
</dbReference>
<dbReference type="Pfam" id="PF07687">
    <property type="entry name" value="M20_dimer"/>
    <property type="match status" value="1"/>
</dbReference>
<organism evidence="2 3">
    <name type="scientific">Hypsibius exemplaris</name>
    <name type="common">Freshwater tardigrade</name>
    <dbReference type="NCBI Taxonomy" id="2072580"/>
    <lineage>
        <taxon>Eukaryota</taxon>
        <taxon>Metazoa</taxon>
        <taxon>Ecdysozoa</taxon>
        <taxon>Tardigrada</taxon>
        <taxon>Eutardigrada</taxon>
        <taxon>Parachela</taxon>
        <taxon>Hypsibioidea</taxon>
        <taxon>Hypsibiidae</taxon>
        <taxon>Hypsibius</taxon>
    </lineage>
</organism>
<proteinExistence type="predicted"/>
<dbReference type="SUPFAM" id="SSF53187">
    <property type="entry name" value="Zn-dependent exopeptidases"/>
    <property type="match status" value="1"/>
</dbReference>
<sequence length="290" mass="31974">MNATVANDKDRIEGRVVVMGTPAEEGGGGKVMLINEGAFKDIDFAMMVHPWGHNDLEPVVLGIDRCVVEYHGKAAHASCGPWEGVNALDAAVAVYQNVAMYRQQMKPNWRVHGIIVNGGAKPNIIPDLTVSNYYIRAQTQTDLACLKERILAIFSAAAKATGCTMKVEWEPNPYAGMMHSSTMSQLYKKFSAADDVVFPDQVPSFSGSTDMGNVSLEVPSIHPGFFIGKPFMIHTRDFEKLLKTARPEAQKYTLIAAKSMALTCVELFTKPEVREQARKEFEEKKKLFAG</sequence>
<evidence type="ECO:0000313" key="3">
    <source>
        <dbReference type="Proteomes" id="UP000192578"/>
    </source>
</evidence>
<accession>A0A9X6RLY9</accession>
<dbReference type="Gene3D" id="3.40.630.10">
    <property type="entry name" value="Zn peptidases"/>
    <property type="match status" value="1"/>
</dbReference>
<dbReference type="SUPFAM" id="SSF55031">
    <property type="entry name" value="Bacterial exopeptidase dimerisation domain"/>
    <property type="match status" value="1"/>
</dbReference>
<evidence type="ECO:0000313" key="2">
    <source>
        <dbReference type="EMBL" id="OWA52312.1"/>
    </source>
</evidence>
<dbReference type="GO" id="GO:0016805">
    <property type="term" value="F:dipeptidase activity"/>
    <property type="evidence" value="ECO:0007669"/>
    <property type="project" value="TreeGrafter"/>
</dbReference>
<name>A0A9X6RLY9_HYPEX</name>
<dbReference type="FunFam" id="3.30.70.360:FF:000004">
    <property type="entry name" value="Peptidase M20 domain-containing protein 2"/>
    <property type="match status" value="1"/>
</dbReference>
<dbReference type="InterPro" id="IPR036264">
    <property type="entry name" value="Bact_exopeptidase_dim_dom"/>
</dbReference>
<dbReference type="Pfam" id="PF01546">
    <property type="entry name" value="Peptidase_M20"/>
    <property type="match status" value="1"/>
</dbReference>
<protein>
    <submittedName>
        <fullName evidence="2">Peptidase M20 domain-containing protein 2</fullName>
    </submittedName>
</protein>